<evidence type="ECO:0000256" key="2">
    <source>
        <dbReference type="SAM" id="SignalP"/>
    </source>
</evidence>
<dbReference type="Gene3D" id="3.40.30.10">
    <property type="entry name" value="Glutaredoxin"/>
    <property type="match status" value="2"/>
</dbReference>
<feature type="transmembrane region" description="Helical" evidence="1">
    <location>
        <begin position="266"/>
        <end position="286"/>
    </location>
</feature>
<reference evidence="4" key="1">
    <citation type="submission" date="2025-08" db="UniProtKB">
        <authorList>
            <consortium name="RefSeq"/>
        </authorList>
    </citation>
    <scope>IDENTIFICATION</scope>
    <source>
        <strain evidence="4">15112-1751.03</strain>
        <tissue evidence="4">Whole Adult</tissue>
    </source>
</reference>
<feature type="chain" id="PRO_5027947825" evidence="2">
    <location>
        <begin position="21"/>
        <end position="303"/>
    </location>
</feature>
<dbReference type="Pfam" id="PF13848">
    <property type="entry name" value="Thioredoxin_6"/>
    <property type="match status" value="1"/>
</dbReference>
<dbReference type="PANTHER" id="PTHR19991">
    <property type="entry name" value="L 2 01289"/>
    <property type="match status" value="1"/>
</dbReference>
<dbReference type="Proteomes" id="UP000515160">
    <property type="component" value="Chromosome 2L"/>
</dbReference>
<keyword evidence="1" id="KW-0472">Membrane</keyword>
<protein>
    <submittedName>
        <fullName evidence="4">Thioredoxin domain-containing protein</fullName>
    </submittedName>
</protein>
<name>A0A6P8WIA4_DROAB</name>
<dbReference type="CDD" id="cd02961">
    <property type="entry name" value="PDI_a_family"/>
    <property type="match status" value="1"/>
</dbReference>
<evidence type="ECO:0000313" key="4">
    <source>
        <dbReference type="RefSeq" id="XP_034098988.1"/>
    </source>
</evidence>
<feature type="signal peptide" evidence="2">
    <location>
        <begin position="1"/>
        <end position="20"/>
    </location>
</feature>
<keyword evidence="3" id="KW-1185">Reference proteome</keyword>
<dbReference type="PANTHER" id="PTHR19991:SF2">
    <property type="entry name" value="GH08893P"/>
    <property type="match status" value="1"/>
</dbReference>
<dbReference type="RefSeq" id="XP_034098988.1">
    <property type="nucleotide sequence ID" value="XM_034243097.2"/>
</dbReference>
<keyword evidence="2" id="KW-0732">Signal</keyword>
<dbReference type="GeneID" id="117564377"/>
<sequence>MFFCKLILVLFIGVIANCSASIERVDDSDLIHILTGEGDVVALFTRATNCGECVEYERVIANAQDELKETLGASVVQAHDSNLIHIYDPSREPALLYFRRGIPILYTGDINAEEILHFFSDNREPAVKELSDETFEHLTQASTGATTGDWFIFFNSAECVLCQRLYAIWESVAGKLKRKINVARVNALAAGVSTAKRFNVVETPEFILLRQGKLYRYTLKEFTPQAFIEFAEGGFAKTSHPEPVPPIAGLMDDISLKQILEHVSSYGPLPLAIVGGLSLIILVYILKSVCKSSEKPKKTKKDK</sequence>
<evidence type="ECO:0000313" key="3">
    <source>
        <dbReference type="Proteomes" id="UP000515160"/>
    </source>
</evidence>
<dbReference type="OrthoDB" id="72053at2759"/>
<proteinExistence type="predicted"/>
<organism evidence="3 4">
    <name type="scientific">Drosophila albomicans</name>
    <name type="common">Fruit fly</name>
    <dbReference type="NCBI Taxonomy" id="7291"/>
    <lineage>
        <taxon>Eukaryota</taxon>
        <taxon>Metazoa</taxon>
        <taxon>Ecdysozoa</taxon>
        <taxon>Arthropoda</taxon>
        <taxon>Hexapoda</taxon>
        <taxon>Insecta</taxon>
        <taxon>Pterygota</taxon>
        <taxon>Neoptera</taxon>
        <taxon>Endopterygota</taxon>
        <taxon>Diptera</taxon>
        <taxon>Brachycera</taxon>
        <taxon>Muscomorpha</taxon>
        <taxon>Ephydroidea</taxon>
        <taxon>Drosophilidae</taxon>
        <taxon>Drosophila</taxon>
    </lineage>
</organism>
<dbReference type="SUPFAM" id="SSF52833">
    <property type="entry name" value="Thioredoxin-like"/>
    <property type="match status" value="2"/>
</dbReference>
<dbReference type="AlphaFoldDB" id="A0A6P8WIA4"/>
<accession>A0A6P8WIA4</accession>
<gene>
    <name evidence="4" type="primary">LOC117564377</name>
</gene>
<dbReference type="InterPro" id="IPR036249">
    <property type="entry name" value="Thioredoxin-like_sf"/>
</dbReference>
<evidence type="ECO:0000256" key="1">
    <source>
        <dbReference type="SAM" id="Phobius"/>
    </source>
</evidence>
<keyword evidence="1" id="KW-0812">Transmembrane</keyword>
<keyword evidence="1" id="KW-1133">Transmembrane helix</keyword>